<dbReference type="InterPro" id="IPR024344">
    <property type="entry name" value="MDMPI_metal-binding"/>
</dbReference>
<dbReference type="AlphaFoldDB" id="A0A8B2VMU6"/>
<evidence type="ECO:0000313" key="2">
    <source>
        <dbReference type="Proteomes" id="UP000226191"/>
    </source>
</evidence>
<dbReference type="RefSeq" id="WP_002516615.1">
    <property type="nucleotide sequence ID" value="NZ_AP022844.1"/>
</dbReference>
<sequence length="211" mass="23168">MSIAQDERAGLAADLSRLGPDAPTLCKGWTARDLLTHLLLRENDPLAVPGMAVNVFDAVTQARADRLEASGSFENLVARFAHGPGRFSVFRIPGLDSAANSMEYFIRHEDLLRAQPDWRPRELGHRTELRLADIIRKYGRALARRSPVGVRVEMTGQTDPVTLHPGDRIVTLVGKPSEVILLLTGRTSVAQVDVLGEPPTIAAFMRSDRSL</sequence>
<proteinExistence type="predicted"/>
<organism evidence="1 2">
    <name type="scientific">Cutibacterium acnes</name>
    <name type="common">Propionibacterium acnes</name>
    <dbReference type="NCBI Taxonomy" id="1747"/>
    <lineage>
        <taxon>Bacteria</taxon>
        <taxon>Bacillati</taxon>
        <taxon>Actinomycetota</taxon>
        <taxon>Actinomycetes</taxon>
        <taxon>Propionibacteriales</taxon>
        <taxon>Propionibacteriaceae</taxon>
        <taxon>Cutibacterium</taxon>
    </lineage>
</organism>
<dbReference type="InterPro" id="IPR034660">
    <property type="entry name" value="DinB/YfiT-like"/>
</dbReference>
<dbReference type="InterPro" id="IPR017517">
    <property type="entry name" value="Maleyloyr_isom"/>
</dbReference>
<dbReference type="EMBL" id="MVCE01000001">
    <property type="protein sequence ID" value="PGF36589.1"/>
    <property type="molecule type" value="Genomic_DNA"/>
</dbReference>
<reference evidence="1 2" key="1">
    <citation type="submission" date="2017-02" db="EMBL/GenBank/DDBJ databases">
        <title>Prevalence of linear plasmids in Cutibacterium acnes isolates obtained from cancerous prostatic tissue.</title>
        <authorList>
            <person name="Davidsson S."/>
            <person name="Bruggemann H."/>
        </authorList>
    </citation>
    <scope>NUCLEOTIDE SEQUENCE [LARGE SCALE GENOMIC DNA]</scope>
    <source>
        <strain evidence="1 2">11-78</strain>
    </source>
</reference>
<dbReference type="GO" id="GO:0046872">
    <property type="term" value="F:metal ion binding"/>
    <property type="evidence" value="ECO:0007669"/>
    <property type="project" value="InterPro"/>
</dbReference>
<dbReference type="NCBIfam" id="TIGR03085">
    <property type="entry name" value="TIGR03085 family metal-binding protein"/>
    <property type="match status" value="1"/>
</dbReference>
<gene>
    <name evidence="1" type="ORF">B1B09_02975</name>
</gene>
<dbReference type="Proteomes" id="UP000226191">
    <property type="component" value="Unassembled WGS sequence"/>
</dbReference>
<dbReference type="OrthoDB" id="3268903at2"/>
<dbReference type="GeneID" id="92857095"/>
<accession>A0A8B2VMU6</accession>
<dbReference type="NCBIfam" id="TIGR03083">
    <property type="entry name" value="maleylpyruvate isomerase family mycothiol-dependent enzyme"/>
    <property type="match status" value="1"/>
</dbReference>
<dbReference type="SUPFAM" id="SSF109854">
    <property type="entry name" value="DinB/YfiT-like putative metalloenzymes"/>
    <property type="match status" value="1"/>
</dbReference>
<name>A0A8B2VMU6_CUTAC</name>
<dbReference type="InterPro" id="IPR017519">
    <property type="entry name" value="CHP03085"/>
</dbReference>
<protein>
    <submittedName>
        <fullName evidence="1">TIGR03085 family protein</fullName>
    </submittedName>
</protein>
<dbReference type="Pfam" id="PF11716">
    <property type="entry name" value="MDMPI_N"/>
    <property type="match status" value="1"/>
</dbReference>
<evidence type="ECO:0000313" key="1">
    <source>
        <dbReference type="EMBL" id="PGF36589.1"/>
    </source>
</evidence>
<comment type="caution">
    <text evidence="1">The sequence shown here is derived from an EMBL/GenBank/DDBJ whole genome shotgun (WGS) entry which is preliminary data.</text>
</comment>